<sequence length="153" mass="17579">MVRRRMRRCVYRPESTGHIALLNDARDVAHPGVIAPPPLIAMSFSRPPSRIHPKVSTMPRQQSESSHYLNLYKLTVERKRLHQELSSLEKRRDRIQNRLAALDQEIDHLSNQAREMGETSAPTPRSLSEPNSVIYPPARTDQADPYKTVTLDY</sequence>
<name>A0A4V2E3F2_9CYAN</name>
<evidence type="ECO:0000313" key="2">
    <source>
        <dbReference type="EMBL" id="RZM82230.1"/>
    </source>
</evidence>
<organism evidence="2 3">
    <name type="scientific">Leptolyngbya iicbica LK</name>
    <dbReference type="NCBI Taxonomy" id="2294035"/>
    <lineage>
        <taxon>Bacteria</taxon>
        <taxon>Bacillati</taxon>
        <taxon>Cyanobacteriota</taxon>
        <taxon>Cyanophyceae</taxon>
        <taxon>Leptolyngbyales</taxon>
        <taxon>Leptolyngbyaceae</taxon>
        <taxon>Leptolyngbya group</taxon>
        <taxon>Leptolyngbya</taxon>
        <taxon>Leptolyngbya iicbica</taxon>
    </lineage>
</organism>
<keyword evidence="3" id="KW-1185">Reference proteome</keyword>
<feature type="region of interest" description="Disordered" evidence="1">
    <location>
        <begin position="114"/>
        <end position="153"/>
    </location>
</feature>
<dbReference type="OrthoDB" id="532026at2"/>
<dbReference type="EMBL" id="QVFV01000001">
    <property type="protein sequence ID" value="RZM82230.1"/>
    <property type="molecule type" value="Genomic_DNA"/>
</dbReference>
<feature type="compositionally biased region" description="Polar residues" evidence="1">
    <location>
        <begin position="120"/>
        <end position="131"/>
    </location>
</feature>
<comment type="caution">
    <text evidence="2">The sequence shown here is derived from an EMBL/GenBank/DDBJ whole genome shotgun (WGS) entry which is preliminary data.</text>
</comment>
<reference evidence="2 3" key="1">
    <citation type="submission" date="2018-11" db="EMBL/GenBank/DDBJ databases">
        <title>Whole genome sequencing of an environmental sample.</title>
        <authorList>
            <person name="Sarangi A.N."/>
            <person name="Singh D."/>
            <person name="Tripathy S."/>
        </authorList>
    </citation>
    <scope>NUCLEOTIDE SEQUENCE [LARGE SCALE GENOMIC DNA]</scope>
    <source>
        <strain evidence="2 3">Lakshadweep</strain>
    </source>
</reference>
<evidence type="ECO:0000313" key="3">
    <source>
        <dbReference type="Proteomes" id="UP000292459"/>
    </source>
</evidence>
<protein>
    <recommendedName>
        <fullName evidence="4">Gas vesicle protein</fullName>
    </recommendedName>
</protein>
<proteinExistence type="predicted"/>
<accession>A0A4V2E3F2</accession>
<dbReference type="Proteomes" id="UP000292459">
    <property type="component" value="Unassembled WGS sequence"/>
</dbReference>
<gene>
    <name evidence="2" type="ORF">DYY88_02965</name>
</gene>
<dbReference type="RefSeq" id="WP_130199307.1">
    <property type="nucleotide sequence ID" value="NZ_QVFV01000001.1"/>
</dbReference>
<evidence type="ECO:0000256" key="1">
    <source>
        <dbReference type="SAM" id="MobiDB-lite"/>
    </source>
</evidence>
<evidence type="ECO:0008006" key="4">
    <source>
        <dbReference type="Google" id="ProtNLM"/>
    </source>
</evidence>
<dbReference type="Gene3D" id="6.10.250.3110">
    <property type="match status" value="1"/>
</dbReference>
<dbReference type="AlphaFoldDB" id="A0A4V2E3F2"/>